<dbReference type="RefSeq" id="WP_018196669.1">
    <property type="nucleotide sequence ID" value="NZ_CP130454.1"/>
</dbReference>
<comment type="caution">
    <text evidence="2">The sequence shown here is derived from an EMBL/GenBank/DDBJ whole genome shotgun (WGS) entry which is preliminary data.</text>
</comment>
<gene>
    <name evidence="2" type="ORF">M2350_000677</name>
</gene>
<organism evidence="2 3">
    <name type="scientific">Candidatus Fervidibacter sacchari</name>
    <dbReference type="NCBI Taxonomy" id="1448929"/>
    <lineage>
        <taxon>Bacteria</taxon>
        <taxon>Candidatus Fervidibacterota</taxon>
        <taxon>Candidatus Fervidibacter</taxon>
    </lineage>
</organism>
<dbReference type="EMBL" id="JANUCP010000001">
    <property type="protein sequence ID" value="MCS3918280.1"/>
    <property type="molecule type" value="Genomic_DNA"/>
</dbReference>
<accession>A0ABT2EMY5</accession>
<name>A0ABT2EMY5_9BACT</name>
<evidence type="ECO:0000313" key="3">
    <source>
        <dbReference type="Proteomes" id="UP001204798"/>
    </source>
</evidence>
<evidence type="ECO:0000313" key="2">
    <source>
        <dbReference type="EMBL" id="MCS3918280.1"/>
    </source>
</evidence>
<keyword evidence="3" id="KW-1185">Reference proteome</keyword>
<evidence type="ECO:0000256" key="1">
    <source>
        <dbReference type="SAM" id="Coils"/>
    </source>
</evidence>
<dbReference type="Proteomes" id="UP001204798">
    <property type="component" value="Unassembled WGS sequence"/>
</dbReference>
<sequence>MERESEPLQAITPAPNLDDEALIEQLIEQVLEGHPRAEQWRQWREALEERLEKLLELKAKGIVEYPNLDERIEELKRYIAVLREEEIITEFVEQQVRMVVGKAKLERMMGESLDEG</sequence>
<feature type="coiled-coil region" evidence="1">
    <location>
        <begin position="37"/>
        <end position="85"/>
    </location>
</feature>
<keyword evidence="1" id="KW-0175">Coiled coil</keyword>
<proteinExistence type="predicted"/>
<protein>
    <submittedName>
        <fullName evidence="2">Uncharacterized protein</fullName>
    </submittedName>
</protein>
<reference evidence="2 3" key="1">
    <citation type="submission" date="2022-08" db="EMBL/GenBank/DDBJ databases">
        <title>Bacterial and archaeal communities from various locations to study Microbial Dark Matter (Phase II).</title>
        <authorList>
            <person name="Stepanauskas R."/>
        </authorList>
    </citation>
    <scope>NUCLEOTIDE SEQUENCE [LARGE SCALE GENOMIC DNA]</scope>
    <source>
        <strain evidence="2 3">PD1</strain>
    </source>
</reference>